<dbReference type="Proteomes" id="UP000790377">
    <property type="component" value="Unassembled WGS sequence"/>
</dbReference>
<protein>
    <submittedName>
        <fullName evidence="1">RNI-like protein</fullName>
    </submittedName>
</protein>
<accession>A0ACB8A3V1</accession>
<evidence type="ECO:0000313" key="1">
    <source>
        <dbReference type="EMBL" id="KAH7907348.1"/>
    </source>
</evidence>
<organism evidence="1 2">
    <name type="scientific">Hygrophoropsis aurantiaca</name>
    <dbReference type="NCBI Taxonomy" id="72124"/>
    <lineage>
        <taxon>Eukaryota</taxon>
        <taxon>Fungi</taxon>
        <taxon>Dikarya</taxon>
        <taxon>Basidiomycota</taxon>
        <taxon>Agaricomycotina</taxon>
        <taxon>Agaricomycetes</taxon>
        <taxon>Agaricomycetidae</taxon>
        <taxon>Boletales</taxon>
        <taxon>Coniophorineae</taxon>
        <taxon>Hygrophoropsidaceae</taxon>
        <taxon>Hygrophoropsis</taxon>
    </lineage>
</organism>
<dbReference type="EMBL" id="MU267913">
    <property type="protein sequence ID" value="KAH7907348.1"/>
    <property type="molecule type" value="Genomic_DNA"/>
</dbReference>
<reference evidence="1" key="1">
    <citation type="journal article" date="2021" name="New Phytol.">
        <title>Evolutionary innovations through gain and loss of genes in the ectomycorrhizal Boletales.</title>
        <authorList>
            <person name="Wu G."/>
            <person name="Miyauchi S."/>
            <person name="Morin E."/>
            <person name="Kuo A."/>
            <person name="Drula E."/>
            <person name="Varga T."/>
            <person name="Kohler A."/>
            <person name="Feng B."/>
            <person name="Cao Y."/>
            <person name="Lipzen A."/>
            <person name="Daum C."/>
            <person name="Hundley H."/>
            <person name="Pangilinan J."/>
            <person name="Johnson J."/>
            <person name="Barry K."/>
            <person name="LaButti K."/>
            <person name="Ng V."/>
            <person name="Ahrendt S."/>
            <person name="Min B."/>
            <person name="Choi I.G."/>
            <person name="Park H."/>
            <person name="Plett J.M."/>
            <person name="Magnuson J."/>
            <person name="Spatafora J.W."/>
            <person name="Nagy L.G."/>
            <person name="Henrissat B."/>
            <person name="Grigoriev I.V."/>
            <person name="Yang Z.L."/>
            <person name="Xu J."/>
            <person name="Martin F.M."/>
        </authorList>
    </citation>
    <scope>NUCLEOTIDE SEQUENCE</scope>
    <source>
        <strain evidence="1">ATCC 28755</strain>
    </source>
</reference>
<evidence type="ECO:0000313" key="2">
    <source>
        <dbReference type="Proteomes" id="UP000790377"/>
    </source>
</evidence>
<name>A0ACB8A3V1_9AGAM</name>
<comment type="caution">
    <text evidence="1">The sequence shown here is derived from an EMBL/GenBank/DDBJ whole genome shotgun (WGS) entry which is preliminary data.</text>
</comment>
<sequence>MGSKFREHLSISVPTTDIHIEKSQFSPASTVTPSRFSASIKSFMRKPSPKDIEAAMPATPRSASVRDRFTKLFFDLRTFGQESEMVPIQEPRLSQWPPLHVEKRRCNCHAEKDKHRRRRTWCLLVLIIILLFLLGNVIFLNVRVLSMTTGLGTSTGAPSTSTAYALSADAQQCVSQYTLDAPSNPSSYPCSTCLPTLQAVPSSFTSTNSQDGPQVINAIQFCGLRAIYDTANANGQATLGNGSWAQDVKFCAWTGVTCDGSGQVSSLQLTFPGVPATLPNELGSLTGLESLQVIGGNSIPAGALPSSFTNLTAISNLRLQATAITSLPDNLFSYLKAVTTLTLVNNPKMGTSLPSTLPQLSLQNFVVNSQPLSNPLSSLSSSSSLQASLQLLDLSSTSLTGTIPSSISSLTALTQLLLTSNNLQAPLPSTFPSSLQILSLQNNTALTGTVPSSLCSSSSLKSCSLQSTGLSASGGCGSCQFSS</sequence>
<gene>
    <name evidence="1" type="ORF">BJ138DRAFT_1092818</name>
</gene>
<proteinExistence type="predicted"/>
<keyword evidence="2" id="KW-1185">Reference proteome</keyword>